<gene>
    <name evidence="2" type="ORF">CAEBREN_06824</name>
</gene>
<evidence type="ECO:0000313" key="2">
    <source>
        <dbReference type="EMBL" id="EGT57512.1"/>
    </source>
</evidence>
<accession>G0NCF5</accession>
<organism evidence="3">
    <name type="scientific">Caenorhabditis brenneri</name>
    <name type="common">Nematode worm</name>
    <dbReference type="NCBI Taxonomy" id="135651"/>
    <lineage>
        <taxon>Eukaryota</taxon>
        <taxon>Metazoa</taxon>
        <taxon>Ecdysozoa</taxon>
        <taxon>Nematoda</taxon>
        <taxon>Chromadorea</taxon>
        <taxon>Rhabditida</taxon>
        <taxon>Rhabditina</taxon>
        <taxon>Rhabditomorpha</taxon>
        <taxon>Rhabditoidea</taxon>
        <taxon>Rhabditidae</taxon>
        <taxon>Peloderinae</taxon>
        <taxon>Caenorhabditis</taxon>
    </lineage>
</organism>
<dbReference type="HOGENOM" id="CLU_3413273_0_0_1"/>
<dbReference type="Proteomes" id="UP000008068">
    <property type="component" value="Unassembled WGS sequence"/>
</dbReference>
<dbReference type="EMBL" id="GL379862">
    <property type="protein sequence ID" value="EGT57512.1"/>
    <property type="molecule type" value="Genomic_DNA"/>
</dbReference>
<evidence type="ECO:0000256" key="1">
    <source>
        <dbReference type="SAM" id="MobiDB-lite"/>
    </source>
</evidence>
<evidence type="ECO:0000313" key="3">
    <source>
        <dbReference type="Proteomes" id="UP000008068"/>
    </source>
</evidence>
<dbReference type="InParanoid" id="G0NCF5"/>
<sequence length="28" mass="3146">MNTEQTGSKNTRKPTKHQENSLETKSGN</sequence>
<protein>
    <submittedName>
        <fullName evidence="2">Uncharacterized protein</fullName>
    </submittedName>
</protein>
<keyword evidence="3" id="KW-1185">Reference proteome</keyword>
<proteinExistence type="predicted"/>
<name>G0NCF5_CAEBE</name>
<dbReference type="AlphaFoldDB" id="G0NCF5"/>
<feature type="region of interest" description="Disordered" evidence="1">
    <location>
        <begin position="1"/>
        <end position="28"/>
    </location>
</feature>
<reference evidence="3" key="1">
    <citation type="submission" date="2011-07" db="EMBL/GenBank/DDBJ databases">
        <authorList>
            <consortium name="Caenorhabditis brenneri Sequencing and Analysis Consortium"/>
            <person name="Wilson R.K."/>
        </authorList>
    </citation>
    <scope>NUCLEOTIDE SEQUENCE [LARGE SCALE GENOMIC DNA]</scope>
    <source>
        <strain evidence="3">PB2801</strain>
    </source>
</reference>